<dbReference type="GO" id="GO:0016301">
    <property type="term" value="F:kinase activity"/>
    <property type="evidence" value="ECO:0007669"/>
    <property type="project" value="UniProtKB-KW"/>
</dbReference>
<dbReference type="InterPro" id="IPR018484">
    <property type="entry name" value="FGGY_N"/>
</dbReference>
<organism evidence="7 8">
    <name type="scientific">Litorilinea aerophila</name>
    <dbReference type="NCBI Taxonomy" id="1204385"/>
    <lineage>
        <taxon>Bacteria</taxon>
        <taxon>Bacillati</taxon>
        <taxon>Chloroflexota</taxon>
        <taxon>Caldilineae</taxon>
        <taxon>Caldilineales</taxon>
        <taxon>Caldilineaceae</taxon>
        <taxon>Litorilinea</taxon>
    </lineage>
</organism>
<dbReference type="PANTHER" id="PTHR43095:SF5">
    <property type="entry name" value="XYLULOSE KINASE"/>
    <property type="match status" value="1"/>
</dbReference>
<dbReference type="InterPro" id="IPR043129">
    <property type="entry name" value="ATPase_NBD"/>
</dbReference>
<sequence>MQTLIAVDVGTTGAKVALVNQDGAVLATAYRDYPTLSRPDNGVEQDPEAWWRAVCHALQEVVQGGLHQEVAGIMLSGQMQDLILLGPEGALGHAILYSDQRAQVEADELEAQVGAETLIQVTGNAQGAASLLAKWRWLCRHEQDRVRACRYLLPGAHDYIAWRLCGVAATDYTTAATTGLLALAANQWATPLLEAVQLPAALLPPLRPAGSRLGLLHQAASQATGLPEGIPVLQGVGDLGAATVGAGAGRPGRAYAYLGTSGWVACSATQAQPDPGRGLFLLRHADPRGFIQVAPMLTAGGNLAWLRGVLSSEALLDYDQVVRLAEAAPPGCRGLLYLPYLAGERSPFQDPNARACFLGISQGTGRPELARAVLEGTALAYRALCDVLALPAGAPLSLVGGGAQSPLWCQILADVLDRPVHVLADAASVPARGAALIAGRSLGWYADLFPGEAFFPTVRTHRPEAAHRSLYDHLYGLFQRLYPNLAETFAGLARLPQVAPSGPA</sequence>
<keyword evidence="8" id="KW-1185">Reference proteome</keyword>
<dbReference type="InterPro" id="IPR018485">
    <property type="entry name" value="FGGY_C"/>
</dbReference>
<dbReference type="InParanoid" id="A0A540VLK3"/>
<keyword evidence="2 4" id="KW-0808">Transferase</keyword>
<dbReference type="GO" id="GO:0005975">
    <property type="term" value="P:carbohydrate metabolic process"/>
    <property type="evidence" value="ECO:0007669"/>
    <property type="project" value="InterPro"/>
</dbReference>
<dbReference type="AlphaFoldDB" id="A0A540VLK3"/>
<dbReference type="RefSeq" id="WP_141608349.1">
    <property type="nucleotide sequence ID" value="NZ_VIGC02000002.1"/>
</dbReference>
<proteinExistence type="inferred from homology"/>
<dbReference type="InterPro" id="IPR018483">
    <property type="entry name" value="Carb_kinase_FGGY_CS"/>
</dbReference>
<evidence type="ECO:0000259" key="5">
    <source>
        <dbReference type="Pfam" id="PF00370"/>
    </source>
</evidence>
<dbReference type="PROSITE" id="PS00445">
    <property type="entry name" value="FGGY_KINASES_2"/>
    <property type="match status" value="1"/>
</dbReference>
<dbReference type="EMBL" id="VIGC01000002">
    <property type="protein sequence ID" value="TQE97622.1"/>
    <property type="molecule type" value="Genomic_DNA"/>
</dbReference>
<comment type="similarity">
    <text evidence="1 4">Belongs to the FGGY kinase family.</text>
</comment>
<evidence type="ECO:0000313" key="7">
    <source>
        <dbReference type="EMBL" id="TQE97622.1"/>
    </source>
</evidence>
<dbReference type="OrthoDB" id="9782710at2"/>
<name>A0A540VLK3_9CHLR</name>
<dbReference type="Gene3D" id="3.30.420.40">
    <property type="match status" value="2"/>
</dbReference>
<keyword evidence="3 4" id="KW-0418">Kinase</keyword>
<dbReference type="Pfam" id="PF00370">
    <property type="entry name" value="FGGY_N"/>
    <property type="match status" value="1"/>
</dbReference>
<dbReference type="GO" id="GO:0016773">
    <property type="term" value="F:phosphotransferase activity, alcohol group as acceptor"/>
    <property type="evidence" value="ECO:0007669"/>
    <property type="project" value="InterPro"/>
</dbReference>
<reference evidence="7 8" key="1">
    <citation type="submission" date="2019-06" db="EMBL/GenBank/DDBJ databases">
        <title>Genome sequence of Litorilinea aerophila BAA-2444.</title>
        <authorList>
            <person name="Maclea K.S."/>
            <person name="Maurais E.G."/>
            <person name="Iannazzi L.C."/>
        </authorList>
    </citation>
    <scope>NUCLEOTIDE SEQUENCE [LARGE SCALE GENOMIC DNA]</scope>
    <source>
        <strain evidence="7 8">ATCC BAA-2444</strain>
    </source>
</reference>
<dbReference type="Pfam" id="PF02782">
    <property type="entry name" value="FGGY_C"/>
    <property type="match status" value="1"/>
</dbReference>
<comment type="caution">
    <text evidence="7">The sequence shown here is derived from an EMBL/GenBank/DDBJ whole genome shotgun (WGS) entry which is preliminary data.</text>
</comment>
<dbReference type="CDD" id="cd07805">
    <property type="entry name" value="ASKHA_NBD_FGGY_CvXK-like"/>
    <property type="match status" value="1"/>
</dbReference>
<evidence type="ECO:0000259" key="6">
    <source>
        <dbReference type="Pfam" id="PF02782"/>
    </source>
</evidence>
<gene>
    <name evidence="7" type="ORF">FKZ61_01760</name>
</gene>
<feature type="domain" description="Carbohydrate kinase FGGY N-terminal" evidence="5">
    <location>
        <begin position="4"/>
        <end position="245"/>
    </location>
</feature>
<dbReference type="PIRSF" id="PIRSF000538">
    <property type="entry name" value="GlpK"/>
    <property type="match status" value="1"/>
</dbReference>
<evidence type="ECO:0000256" key="4">
    <source>
        <dbReference type="RuleBase" id="RU003733"/>
    </source>
</evidence>
<protein>
    <recommendedName>
        <fullName evidence="9">Xylulokinase</fullName>
    </recommendedName>
</protein>
<dbReference type="Proteomes" id="UP000317371">
    <property type="component" value="Unassembled WGS sequence"/>
</dbReference>
<evidence type="ECO:0008006" key="9">
    <source>
        <dbReference type="Google" id="ProtNLM"/>
    </source>
</evidence>
<accession>A0A540VLK3</accession>
<evidence type="ECO:0000313" key="8">
    <source>
        <dbReference type="Proteomes" id="UP000317371"/>
    </source>
</evidence>
<dbReference type="PANTHER" id="PTHR43095">
    <property type="entry name" value="SUGAR KINASE"/>
    <property type="match status" value="1"/>
</dbReference>
<evidence type="ECO:0000256" key="2">
    <source>
        <dbReference type="ARBA" id="ARBA00022679"/>
    </source>
</evidence>
<evidence type="ECO:0000256" key="1">
    <source>
        <dbReference type="ARBA" id="ARBA00009156"/>
    </source>
</evidence>
<evidence type="ECO:0000256" key="3">
    <source>
        <dbReference type="ARBA" id="ARBA00022777"/>
    </source>
</evidence>
<dbReference type="InterPro" id="IPR000577">
    <property type="entry name" value="Carb_kinase_FGGY"/>
</dbReference>
<dbReference type="SUPFAM" id="SSF53067">
    <property type="entry name" value="Actin-like ATPase domain"/>
    <property type="match status" value="2"/>
</dbReference>
<feature type="domain" description="Carbohydrate kinase FGGY C-terminal" evidence="6">
    <location>
        <begin position="255"/>
        <end position="441"/>
    </location>
</feature>
<dbReference type="InterPro" id="IPR050406">
    <property type="entry name" value="FGGY_Carb_Kinase"/>
</dbReference>